<feature type="repeat" description="ANK" evidence="3">
    <location>
        <begin position="136"/>
        <end position="168"/>
    </location>
</feature>
<dbReference type="PANTHER" id="PTHR24198">
    <property type="entry name" value="ANKYRIN REPEAT AND PROTEIN KINASE DOMAIN-CONTAINING PROTEIN"/>
    <property type="match status" value="1"/>
</dbReference>
<dbReference type="SUPFAM" id="SSF48403">
    <property type="entry name" value="Ankyrin repeat"/>
    <property type="match status" value="3"/>
</dbReference>
<keyword evidence="2 3" id="KW-0040">ANK repeat</keyword>
<feature type="repeat" description="ANK" evidence="3">
    <location>
        <begin position="663"/>
        <end position="695"/>
    </location>
</feature>
<feature type="repeat" description="ANK" evidence="3">
    <location>
        <begin position="169"/>
        <end position="205"/>
    </location>
</feature>
<dbReference type="GO" id="GO:0005737">
    <property type="term" value="C:cytoplasm"/>
    <property type="evidence" value="ECO:0007669"/>
    <property type="project" value="TreeGrafter"/>
</dbReference>
<dbReference type="InterPro" id="IPR002110">
    <property type="entry name" value="Ankyrin_rpt"/>
</dbReference>
<feature type="repeat" description="ANK" evidence="3">
    <location>
        <begin position="472"/>
        <end position="504"/>
    </location>
</feature>
<feature type="repeat" description="ANK" evidence="3">
    <location>
        <begin position="67"/>
        <end position="99"/>
    </location>
</feature>
<evidence type="ECO:0000313" key="4">
    <source>
        <dbReference type="EMBL" id="AEM22624.1"/>
    </source>
</evidence>
<feature type="repeat" description="ANK" evidence="3">
    <location>
        <begin position="405"/>
        <end position="437"/>
    </location>
</feature>
<reference evidence="4 5" key="1">
    <citation type="journal article" date="2011" name="BMC Genomics">
        <title>Complete genome sequence of Brachyspira intermedia reveals unique genomic features in Brachyspira species and phage-mediated horizontal gene transfer.</title>
        <authorList>
            <person name="Hafstrom T."/>
            <person name="Jansson D.S."/>
            <person name="Segerman B."/>
        </authorList>
    </citation>
    <scope>NUCLEOTIDE SEQUENCE [LARGE SCALE GENOMIC DNA]</scope>
    <source>
        <strain evidence="5">ATCC 51140 / PWS/A</strain>
    </source>
</reference>
<dbReference type="AlphaFoldDB" id="G0EKN8"/>
<dbReference type="PROSITE" id="PS50297">
    <property type="entry name" value="ANK_REP_REGION"/>
    <property type="match status" value="12"/>
</dbReference>
<organism evidence="4 5">
    <name type="scientific">Brachyspira intermedia (strain ATCC 51140 / PWS/A)</name>
    <name type="common">Serpulina intermedia</name>
    <dbReference type="NCBI Taxonomy" id="1045858"/>
    <lineage>
        <taxon>Bacteria</taxon>
        <taxon>Pseudomonadati</taxon>
        <taxon>Spirochaetota</taxon>
        <taxon>Spirochaetia</taxon>
        <taxon>Brachyspirales</taxon>
        <taxon>Brachyspiraceae</taxon>
        <taxon>Brachyspira</taxon>
    </lineage>
</organism>
<accession>G0EKN8</accession>
<dbReference type="InterPro" id="IPR036770">
    <property type="entry name" value="Ankyrin_rpt-contain_sf"/>
</dbReference>
<dbReference type="Pfam" id="PF00023">
    <property type="entry name" value="Ank"/>
    <property type="match status" value="1"/>
</dbReference>
<protein>
    <submittedName>
        <fullName evidence="4">Ankyrin repeat-containing protein</fullName>
    </submittedName>
</protein>
<proteinExistence type="predicted"/>
<feature type="repeat" description="ANK" evidence="3">
    <location>
        <begin position="630"/>
        <end position="662"/>
    </location>
</feature>
<gene>
    <name evidence="4" type="ordered locus">Bint_2008</name>
</gene>
<feature type="repeat" description="ANK" evidence="3">
    <location>
        <begin position="241"/>
        <end position="273"/>
    </location>
</feature>
<dbReference type="Gene3D" id="1.25.40.20">
    <property type="entry name" value="Ankyrin repeat-containing domain"/>
    <property type="match status" value="6"/>
</dbReference>
<dbReference type="PANTHER" id="PTHR24198:SF165">
    <property type="entry name" value="ANKYRIN REPEAT-CONTAINING PROTEIN-RELATED"/>
    <property type="match status" value="1"/>
</dbReference>
<feature type="repeat" description="ANK" evidence="3">
    <location>
        <begin position="206"/>
        <end position="239"/>
    </location>
</feature>
<keyword evidence="5" id="KW-1185">Reference proteome</keyword>
<dbReference type="SMART" id="SM00248">
    <property type="entry name" value="ANK"/>
    <property type="match status" value="17"/>
</dbReference>
<evidence type="ECO:0000256" key="2">
    <source>
        <dbReference type="ARBA" id="ARBA00023043"/>
    </source>
</evidence>
<dbReference type="KEGG" id="bip:Bint_2008"/>
<dbReference type="EMBL" id="CP002874">
    <property type="protein sequence ID" value="AEM22624.1"/>
    <property type="molecule type" value="Genomic_DNA"/>
</dbReference>
<feature type="repeat" description="ANK" evidence="3">
    <location>
        <begin position="505"/>
        <end position="537"/>
    </location>
</feature>
<evidence type="ECO:0000313" key="5">
    <source>
        <dbReference type="Proteomes" id="UP000008522"/>
    </source>
</evidence>
<dbReference type="PRINTS" id="PR01415">
    <property type="entry name" value="ANKYRIN"/>
</dbReference>
<sequence>MMFTDKEKIEFFNAIEDGDIQQIKYLLNKNNYININVFGIAKILIEHENNKNVIEKKDIEIDFKNKDGCTPLMIASYKGNTDIVKLLLEYNASIDMTNDDNYTALIYACIYGRADVVKILLEHKADMYIETKLENNYLTALMIACSQNYAEIVRILLENGYDPNYKNKKGETALIYYSFIKNDKLSTEIIKILLEYGADINSTNSKGSTALMLASYNEEKKDFMMTLLENGADTEIKNNFNQNTALLNACERRNIEGVKVLLEYNANINVQDEFKKTPLILACDANSYDMVKILLEHNADINLSDHRKETPLMYAVYERNTKIVELLLKYKPDLTLKNESGKTALDIAYNRNNYVKEITDLIKESSSREIQFLYAAAENNADKVLKYIAEGIDINNTIDESDDSIGSNALLLASQFHHKEIIKILLENNVDVNFKNYLNKTALEYVANNDNNFDIAVEFIKRGADVNAVDNENATPLMYAASHNAKKILNLLIEHNADINIQTKLGYTALILAAMHNHINIVKILIKNKADVSARDGYGRRCSYYADENWNDEMYKIFRNYHDDEYKKSSQFIFDVLYSKTDEINKYISEGGDVNFQDDGGLTALTVVEKIEIAKILLDNNADINKKGRDGYTPLMMAVRRDNINLVEFFIKNNADLNMTDPEGNTALIVAAQNHKYDIFELLLKNGADSSINSEDLEFYIEFEDEMKDMLKKYGK</sequence>
<feature type="repeat" description="ANK" evidence="3">
    <location>
        <begin position="274"/>
        <end position="306"/>
    </location>
</feature>
<keyword evidence="1" id="KW-0677">Repeat</keyword>
<dbReference type="Pfam" id="PF12796">
    <property type="entry name" value="Ank_2"/>
    <property type="match status" value="6"/>
</dbReference>
<feature type="repeat" description="ANK" evidence="3">
    <location>
        <begin position="100"/>
        <end position="132"/>
    </location>
</feature>
<dbReference type="PROSITE" id="PS50088">
    <property type="entry name" value="ANK_REPEAT"/>
    <property type="match status" value="13"/>
</dbReference>
<dbReference type="Proteomes" id="UP000008522">
    <property type="component" value="Chromosome"/>
</dbReference>
<evidence type="ECO:0000256" key="1">
    <source>
        <dbReference type="ARBA" id="ARBA00022737"/>
    </source>
</evidence>
<feature type="repeat" description="ANK" evidence="3">
    <location>
        <begin position="307"/>
        <end position="339"/>
    </location>
</feature>
<dbReference type="HOGENOM" id="CLU_388666_0_0_12"/>
<dbReference type="PATRIC" id="fig|1045858.4.peg.2011"/>
<name>G0EKN8_BRAIP</name>
<evidence type="ECO:0000256" key="3">
    <source>
        <dbReference type="PROSITE-ProRule" id="PRU00023"/>
    </source>
</evidence>
<dbReference type="eggNOG" id="COG0666">
    <property type="taxonomic scope" value="Bacteria"/>
</dbReference>